<feature type="region of interest" description="Disordered" evidence="1">
    <location>
        <begin position="467"/>
        <end position="682"/>
    </location>
</feature>
<feature type="compositionally biased region" description="Low complexity" evidence="1">
    <location>
        <begin position="483"/>
        <end position="502"/>
    </location>
</feature>
<feature type="region of interest" description="Disordered" evidence="1">
    <location>
        <begin position="1"/>
        <end position="107"/>
    </location>
</feature>
<dbReference type="AlphaFoldDB" id="A0A2H3JK80"/>
<feature type="region of interest" description="Disordered" evidence="1">
    <location>
        <begin position="1025"/>
        <end position="1057"/>
    </location>
</feature>
<evidence type="ECO:0000313" key="2">
    <source>
        <dbReference type="EMBL" id="PCH42261.1"/>
    </source>
</evidence>
<feature type="compositionally biased region" description="Polar residues" evidence="1">
    <location>
        <begin position="303"/>
        <end position="313"/>
    </location>
</feature>
<keyword evidence="3" id="KW-1185">Reference proteome</keyword>
<feature type="compositionally biased region" description="Basic residues" evidence="1">
    <location>
        <begin position="30"/>
        <end position="49"/>
    </location>
</feature>
<dbReference type="OrthoDB" id="3261862at2759"/>
<feature type="compositionally biased region" description="Basic and acidic residues" evidence="1">
    <location>
        <begin position="569"/>
        <end position="585"/>
    </location>
</feature>
<accession>A0A2H3JK80</accession>
<sequence>MDPTTPAGPSSPQPERSSSVASSASGSASLRRRSRARSIQRSSATKRGKSLGPTEDGRHAITLDANGATVEADVPPLPSALSGKTHQVEHIQPRTPRRPRTAGASQRPVVVVDLADNGDGIGVENASASRVRIEESGAAKGKRLRAASLPRQAFRLDASLKSPSQEISAMPALPRTENARFLEDRSKFRDSILTQMSTTSSSLYPASTVTTGRTDHSVPWTVAQDDYMRTRAPEHLSREKLEFDTDDVSYRLRLLVNNSYFLPPAHAKPSPHTLAPQDAKTPAKPTTNSTFLDFFRIGKSRSRPNTPKESNNIADGRPVLRTTLDSTTASGYVSRPHARSAPPTPNHTVPSPTSHNRVVVVREHMGDLMAAAKEAELELKKGKGRGQVPNATLDVIDPTDAVDLPLPDPGYPFAVQASVARGLDIRESVGAAVLAEQLPPTSPGIWSLSTEDSWRKALLAEAVSHSLSGSSKPSFATKSTDRSPLYSPTSPSVSLSPSTPSRSPAPVPDPDIKPKIGQRIIEHLKIDTEIEIPQGPSTATHKSKTPMSGNSLSTYTSRSTAESGNSRRRATDDPPARAETPHETHPLAPPPLRKPIVNPVFSLSQPSLSDASIHGGNDAAPTGPPRPDSQTLRKAVSSPRLSEGNDENVGRSYLSLSPPPHSISQRLSANPSTGTQDQRRPSFSSYLSMTESQMSDDQLSYVTPMDDDVDHAMAPRPSVTISILSERRPSLSEYSHPSPTASAFHDGIFGSCRSPSALSRRSFMGEASGGAFPLPPPIPVSPRGSTASPPPRVSSSLGPTVLSPSQLPASESIHRPSLSSRTSANPGRPSFSSTVPSVDEMEPVSGSSDSFVTSPSTALLAERRGQSSLSSLHIPSERYAPTIHSAPAPGPPTDFFDCIETTLDDLDMLEESEEEEAPPPEPQIARYSPPPARRDSIGSYSSPRPSFMRMGNNSMPQFGFGSRSVLSLDSHASASESDRYKPISNVPERPSRGSYFSSKKKKKKKGVAHTDIPLLPFRDLATSPQAFHSESELSHISSPRPSTAASTTGGQYKARQRESLVRFDGMLQQYMEADRNRVRQITMSASASTSGHGHKS</sequence>
<feature type="compositionally biased region" description="Acidic residues" evidence="1">
    <location>
        <begin position="902"/>
        <end position="918"/>
    </location>
</feature>
<feature type="compositionally biased region" description="Basic residues" evidence="1">
    <location>
        <begin position="998"/>
        <end position="1007"/>
    </location>
</feature>
<dbReference type="Proteomes" id="UP000218811">
    <property type="component" value="Unassembled WGS sequence"/>
</dbReference>
<feature type="compositionally biased region" description="Polar residues" evidence="1">
    <location>
        <begin position="662"/>
        <end position="682"/>
    </location>
</feature>
<protein>
    <submittedName>
        <fullName evidence="2">Uncharacterized protein</fullName>
    </submittedName>
</protein>
<feature type="compositionally biased region" description="Polar residues" evidence="1">
    <location>
        <begin position="817"/>
        <end position="836"/>
    </location>
</feature>
<name>A0A2H3JK80_WOLCO</name>
<feature type="compositionally biased region" description="Basic and acidic residues" evidence="1">
    <location>
        <begin position="510"/>
        <end position="528"/>
    </location>
</feature>
<feature type="region of interest" description="Disordered" evidence="1">
    <location>
        <begin position="973"/>
        <end position="1010"/>
    </location>
</feature>
<feature type="compositionally biased region" description="Low complexity" evidence="1">
    <location>
        <begin position="16"/>
        <end position="29"/>
    </location>
</feature>
<evidence type="ECO:0000313" key="3">
    <source>
        <dbReference type="Proteomes" id="UP000218811"/>
    </source>
</evidence>
<proteinExistence type="predicted"/>
<feature type="compositionally biased region" description="Polar residues" evidence="1">
    <location>
        <begin position="535"/>
        <end position="564"/>
    </location>
</feature>
<reference evidence="2 3" key="1">
    <citation type="journal article" date="2012" name="Science">
        <title>The Paleozoic origin of enzymatic lignin decomposition reconstructed from 31 fungal genomes.</title>
        <authorList>
            <person name="Floudas D."/>
            <person name="Binder M."/>
            <person name="Riley R."/>
            <person name="Barry K."/>
            <person name="Blanchette R.A."/>
            <person name="Henrissat B."/>
            <person name="Martinez A.T."/>
            <person name="Otillar R."/>
            <person name="Spatafora J.W."/>
            <person name="Yadav J.S."/>
            <person name="Aerts A."/>
            <person name="Benoit I."/>
            <person name="Boyd A."/>
            <person name="Carlson A."/>
            <person name="Copeland A."/>
            <person name="Coutinho P.M."/>
            <person name="de Vries R.P."/>
            <person name="Ferreira P."/>
            <person name="Findley K."/>
            <person name="Foster B."/>
            <person name="Gaskell J."/>
            <person name="Glotzer D."/>
            <person name="Gorecki P."/>
            <person name="Heitman J."/>
            <person name="Hesse C."/>
            <person name="Hori C."/>
            <person name="Igarashi K."/>
            <person name="Jurgens J.A."/>
            <person name="Kallen N."/>
            <person name="Kersten P."/>
            <person name="Kohler A."/>
            <person name="Kuees U."/>
            <person name="Kumar T.K.A."/>
            <person name="Kuo A."/>
            <person name="LaButti K."/>
            <person name="Larrondo L.F."/>
            <person name="Lindquist E."/>
            <person name="Ling A."/>
            <person name="Lombard V."/>
            <person name="Lucas S."/>
            <person name="Lundell T."/>
            <person name="Martin R."/>
            <person name="McLaughlin D.J."/>
            <person name="Morgenstern I."/>
            <person name="Morin E."/>
            <person name="Murat C."/>
            <person name="Nagy L.G."/>
            <person name="Nolan M."/>
            <person name="Ohm R.A."/>
            <person name="Patyshakuliyeva A."/>
            <person name="Rokas A."/>
            <person name="Ruiz-Duenas F.J."/>
            <person name="Sabat G."/>
            <person name="Salamov A."/>
            <person name="Samejima M."/>
            <person name="Schmutz J."/>
            <person name="Slot J.C."/>
            <person name="St John F."/>
            <person name="Stenlid J."/>
            <person name="Sun H."/>
            <person name="Sun S."/>
            <person name="Syed K."/>
            <person name="Tsang A."/>
            <person name="Wiebenga A."/>
            <person name="Young D."/>
            <person name="Pisabarro A."/>
            <person name="Eastwood D.C."/>
            <person name="Martin F."/>
            <person name="Cullen D."/>
            <person name="Grigoriev I.V."/>
            <person name="Hibbett D.S."/>
        </authorList>
    </citation>
    <scope>NUCLEOTIDE SEQUENCE [LARGE SCALE GENOMIC DNA]</scope>
    <source>
        <strain evidence="2 3">MD-104</strain>
    </source>
</reference>
<feature type="region of interest" description="Disordered" evidence="1">
    <location>
        <begin position="768"/>
        <end position="871"/>
    </location>
</feature>
<evidence type="ECO:0000256" key="1">
    <source>
        <dbReference type="SAM" id="MobiDB-lite"/>
    </source>
</evidence>
<feature type="compositionally biased region" description="Polar residues" evidence="1">
    <location>
        <begin position="601"/>
        <end position="610"/>
    </location>
</feature>
<feature type="compositionally biased region" description="Low complexity" evidence="1">
    <location>
        <begin position="1037"/>
        <end position="1048"/>
    </location>
</feature>
<dbReference type="OMA" id="IMRLGNH"/>
<feature type="region of interest" description="Disordered" evidence="1">
    <location>
        <begin position="900"/>
        <end position="955"/>
    </location>
</feature>
<feature type="compositionally biased region" description="Polar residues" evidence="1">
    <location>
        <begin position="467"/>
        <end position="478"/>
    </location>
</feature>
<feature type="compositionally biased region" description="Polar residues" evidence="1">
    <location>
        <begin position="845"/>
        <end position="857"/>
    </location>
</feature>
<feature type="compositionally biased region" description="Polar residues" evidence="1">
    <location>
        <begin position="783"/>
        <end position="809"/>
    </location>
</feature>
<feature type="region of interest" description="Disordered" evidence="1">
    <location>
        <begin position="266"/>
        <end position="316"/>
    </location>
</feature>
<organism evidence="2 3">
    <name type="scientific">Wolfiporia cocos (strain MD-104)</name>
    <name type="common">Brown rot fungus</name>
    <dbReference type="NCBI Taxonomy" id="742152"/>
    <lineage>
        <taxon>Eukaryota</taxon>
        <taxon>Fungi</taxon>
        <taxon>Dikarya</taxon>
        <taxon>Basidiomycota</taxon>
        <taxon>Agaricomycotina</taxon>
        <taxon>Agaricomycetes</taxon>
        <taxon>Polyporales</taxon>
        <taxon>Phaeolaceae</taxon>
        <taxon>Wolfiporia</taxon>
    </lineage>
</organism>
<feature type="region of interest" description="Disordered" evidence="1">
    <location>
        <begin position="330"/>
        <end position="354"/>
    </location>
</feature>
<gene>
    <name evidence="2" type="ORF">WOLCODRAFT_137801</name>
</gene>
<dbReference type="EMBL" id="KB468124">
    <property type="protein sequence ID" value="PCH42261.1"/>
    <property type="molecule type" value="Genomic_DNA"/>
</dbReference>